<evidence type="ECO:0000313" key="3">
    <source>
        <dbReference type="Proteomes" id="UP000233551"/>
    </source>
</evidence>
<feature type="region of interest" description="Disordered" evidence="1">
    <location>
        <begin position="120"/>
        <end position="157"/>
    </location>
</feature>
<reference evidence="2 3" key="1">
    <citation type="submission" date="2017-11" db="EMBL/GenBank/DDBJ databases">
        <title>De-novo sequencing of pomegranate (Punica granatum L.) genome.</title>
        <authorList>
            <person name="Akparov Z."/>
            <person name="Amiraslanov A."/>
            <person name="Hajiyeva S."/>
            <person name="Abbasov M."/>
            <person name="Kaur K."/>
            <person name="Hamwieh A."/>
            <person name="Solovyev V."/>
            <person name="Salamov A."/>
            <person name="Braich B."/>
            <person name="Kosarev P."/>
            <person name="Mahmoud A."/>
            <person name="Hajiyev E."/>
            <person name="Babayeva S."/>
            <person name="Izzatullayeva V."/>
            <person name="Mammadov A."/>
            <person name="Mammadov A."/>
            <person name="Sharifova S."/>
            <person name="Ojaghi J."/>
            <person name="Eynullazada K."/>
            <person name="Bayramov B."/>
            <person name="Abdulazimova A."/>
            <person name="Shahmuradov I."/>
        </authorList>
    </citation>
    <scope>NUCLEOTIDE SEQUENCE [LARGE SCALE GENOMIC DNA]</scope>
    <source>
        <strain evidence="3">cv. AG2017</strain>
        <tissue evidence="2">Leaf</tissue>
    </source>
</reference>
<comment type="caution">
    <text evidence="2">The sequence shown here is derived from an EMBL/GenBank/DDBJ whole genome shotgun (WGS) entry which is preliminary data.</text>
</comment>
<feature type="region of interest" description="Disordered" evidence="1">
    <location>
        <begin position="1"/>
        <end position="70"/>
    </location>
</feature>
<feature type="compositionally biased region" description="Basic and acidic residues" evidence="1">
    <location>
        <begin position="20"/>
        <end position="38"/>
    </location>
</feature>
<dbReference type="Proteomes" id="UP000233551">
    <property type="component" value="Unassembled WGS sequence"/>
</dbReference>
<name>A0A2I0KI81_PUNGR</name>
<evidence type="ECO:0000256" key="1">
    <source>
        <dbReference type="SAM" id="MobiDB-lite"/>
    </source>
</evidence>
<evidence type="ECO:0000313" key="2">
    <source>
        <dbReference type="EMBL" id="PKI68181.1"/>
    </source>
</evidence>
<dbReference type="AlphaFoldDB" id="A0A2I0KI81"/>
<protein>
    <submittedName>
        <fullName evidence="2">Uncharacterized protein</fullName>
    </submittedName>
</protein>
<sequence>MTSKKSRSVQISDHSKRHSHYPEVEVSERDWVRPRRGWEVANTRANRRPKGGGGGPLQPSRCRQHNSDTEKLNSSGLIRLIWLCYPKRPDPYSKNQIRPDPLTDPARPLARIVRTMGGDGWGQWVEMAGDDNDEDGMGTSRGRVEPKEGLPNAPSRS</sequence>
<proteinExistence type="predicted"/>
<keyword evidence="3" id="KW-1185">Reference proteome</keyword>
<organism evidence="2 3">
    <name type="scientific">Punica granatum</name>
    <name type="common">Pomegranate</name>
    <dbReference type="NCBI Taxonomy" id="22663"/>
    <lineage>
        <taxon>Eukaryota</taxon>
        <taxon>Viridiplantae</taxon>
        <taxon>Streptophyta</taxon>
        <taxon>Embryophyta</taxon>
        <taxon>Tracheophyta</taxon>
        <taxon>Spermatophyta</taxon>
        <taxon>Magnoliopsida</taxon>
        <taxon>eudicotyledons</taxon>
        <taxon>Gunneridae</taxon>
        <taxon>Pentapetalae</taxon>
        <taxon>rosids</taxon>
        <taxon>malvids</taxon>
        <taxon>Myrtales</taxon>
        <taxon>Lythraceae</taxon>
        <taxon>Punica</taxon>
    </lineage>
</organism>
<accession>A0A2I0KI81</accession>
<dbReference type="EMBL" id="PGOL01000570">
    <property type="protein sequence ID" value="PKI68181.1"/>
    <property type="molecule type" value="Genomic_DNA"/>
</dbReference>
<gene>
    <name evidence="2" type="ORF">CRG98_011480</name>
</gene>